<dbReference type="EnsemblPlants" id="PGSC0003DMT400067454">
    <property type="protein sequence ID" value="PGSC0003DMT400067454"/>
    <property type="gene ID" value="PGSC0003DMG402026219"/>
</dbReference>
<dbReference type="PaxDb" id="4113-PGSC0003DMT400067454"/>
<dbReference type="AlphaFoldDB" id="M1CH99"/>
<evidence type="ECO:0000313" key="1">
    <source>
        <dbReference type="EnsemblPlants" id="PGSC0003DMT400067454"/>
    </source>
</evidence>
<name>M1CH99_SOLTU</name>
<dbReference type="Gramene" id="PGSC0003DMT400067454">
    <property type="protein sequence ID" value="PGSC0003DMT400067454"/>
    <property type="gene ID" value="PGSC0003DMG402026219"/>
</dbReference>
<dbReference type="HOGENOM" id="CLU_2268620_0_0_1"/>
<organism evidence="1 2">
    <name type="scientific">Solanum tuberosum</name>
    <name type="common">Potato</name>
    <dbReference type="NCBI Taxonomy" id="4113"/>
    <lineage>
        <taxon>Eukaryota</taxon>
        <taxon>Viridiplantae</taxon>
        <taxon>Streptophyta</taxon>
        <taxon>Embryophyta</taxon>
        <taxon>Tracheophyta</taxon>
        <taxon>Spermatophyta</taxon>
        <taxon>Magnoliopsida</taxon>
        <taxon>eudicotyledons</taxon>
        <taxon>Gunneridae</taxon>
        <taxon>Pentapetalae</taxon>
        <taxon>asterids</taxon>
        <taxon>lamiids</taxon>
        <taxon>Solanales</taxon>
        <taxon>Solanaceae</taxon>
        <taxon>Solanoideae</taxon>
        <taxon>Solaneae</taxon>
        <taxon>Solanum</taxon>
    </lineage>
</organism>
<evidence type="ECO:0000313" key="2">
    <source>
        <dbReference type="Proteomes" id="UP000011115"/>
    </source>
</evidence>
<dbReference type="InParanoid" id="M1CH99"/>
<reference evidence="2" key="1">
    <citation type="journal article" date="2011" name="Nature">
        <title>Genome sequence and analysis of the tuber crop potato.</title>
        <authorList>
            <consortium name="The Potato Genome Sequencing Consortium"/>
        </authorList>
    </citation>
    <scope>NUCLEOTIDE SEQUENCE [LARGE SCALE GENOMIC DNA]</scope>
    <source>
        <strain evidence="2">cv. DM1-3 516 R44</strain>
    </source>
</reference>
<keyword evidence="2" id="KW-1185">Reference proteome</keyword>
<dbReference type="Proteomes" id="UP000011115">
    <property type="component" value="Unassembled WGS sequence"/>
</dbReference>
<sequence length="103" mass="11955">MERVSCNDFRSLNRNKSREKSCNYEATINQQKGNNQKLLLQVVKHKIPHQVKLATPLFPDVSLPKFCTRRETIIEMVGRPRKELSISVLEYVVSQANVYHSVK</sequence>
<reference evidence="1" key="2">
    <citation type="submission" date="2015-06" db="UniProtKB">
        <authorList>
            <consortium name="EnsemblPlants"/>
        </authorList>
    </citation>
    <scope>IDENTIFICATION</scope>
    <source>
        <strain evidence="1">DM1-3 516 R44</strain>
    </source>
</reference>
<protein>
    <submittedName>
        <fullName evidence="1">Uncharacterized protein</fullName>
    </submittedName>
</protein>
<proteinExistence type="predicted"/>
<accession>M1CH99</accession>